<evidence type="ECO:0000313" key="2">
    <source>
        <dbReference type="Proteomes" id="UP000293852"/>
    </source>
</evidence>
<accession>A0A4Q7M5X5</accession>
<dbReference type="GO" id="GO:0016740">
    <property type="term" value="F:transferase activity"/>
    <property type="evidence" value="ECO:0007669"/>
    <property type="project" value="UniProtKB-KW"/>
</dbReference>
<reference evidence="1 2" key="1">
    <citation type="submission" date="2019-02" db="EMBL/GenBank/DDBJ databases">
        <title>Sequencing the genomes of 1000 actinobacteria strains.</title>
        <authorList>
            <person name="Klenk H.-P."/>
        </authorList>
    </citation>
    <scope>NUCLEOTIDE SEQUENCE [LARGE SCALE GENOMIC DNA]</scope>
    <source>
        <strain evidence="1 2">DSM 16932</strain>
    </source>
</reference>
<keyword evidence="1" id="KW-0808">Transferase</keyword>
<dbReference type="AlphaFoldDB" id="A0A4Q7M5X5"/>
<evidence type="ECO:0000313" key="1">
    <source>
        <dbReference type="EMBL" id="RZS62052.1"/>
    </source>
</evidence>
<name>A0A4Q7M5X5_9MICO</name>
<gene>
    <name evidence="1" type="ORF">EV386_2369</name>
</gene>
<dbReference type="EMBL" id="SGWX01000001">
    <property type="protein sequence ID" value="RZS62052.1"/>
    <property type="molecule type" value="Genomic_DNA"/>
</dbReference>
<protein>
    <submittedName>
        <fullName evidence="1">Putative rhamnosyltransferase</fullName>
    </submittedName>
</protein>
<dbReference type="Proteomes" id="UP000293852">
    <property type="component" value="Unassembled WGS sequence"/>
</dbReference>
<organism evidence="1 2">
    <name type="scientific">Xylanimonas ulmi</name>
    <dbReference type="NCBI Taxonomy" id="228973"/>
    <lineage>
        <taxon>Bacteria</taxon>
        <taxon>Bacillati</taxon>
        <taxon>Actinomycetota</taxon>
        <taxon>Actinomycetes</taxon>
        <taxon>Micrococcales</taxon>
        <taxon>Promicromonosporaceae</taxon>
        <taxon>Xylanimonas</taxon>
    </lineage>
</organism>
<proteinExistence type="predicted"/>
<dbReference type="InterPro" id="IPR021466">
    <property type="entry name" value="Put_rhamnosyl_transferase"/>
</dbReference>
<comment type="caution">
    <text evidence="1">The sequence shown here is derived from an EMBL/GenBank/DDBJ whole genome shotgun (WGS) entry which is preliminary data.</text>
</comment>
<keyword evidence="2" id="KW-1185">Reference proteome</keyword>
<sequence length="271" mass="31189">MNTRYYGHTRFSALIPGSRAWLVSPDRAKEDAYRESLFAPGRLDARASILLDFAMPIYQEMSEDFDYRHIVHYTDSLPEPWKSRLFEASERYPVMLLDRVERKIDASSVIAEDLKDRAESSLVVRFRVDDDDLLSVNYLHRLSRFVTADHLGWSVSFGRGVGALFTQDHHHEFRIVHAALPSQGQAYIGKFDAFTHELWLPEANRGHHVQDLLTPVIVDSRQINYLRTYDDNQDSLVGKSATAWSRLSKHPPLTDLKMLSQEFPTVILETA</sequence>
<dbReference type="Pfam" id="PF11316">
    <property type="entry name" value="Rhamno_transf"/>
    <property type="match status" value="1"/>
</dbReference>